<feature type="non-terminal residue" evidence="2">
    <location>
        <position position="1"/>
    </location>
</feature>
<comment type="caution">
    <text evidence="2">The sequence shown here is derived from an EMBL/GenBank/DDBJ whole genome shotgun (WGS) entry which is preliminary data.</text>
</comment>
<proteinExistence type="predicted"/>
<feature type="compositionally biased region" description="Low complexity" evidence="1">
    <location>
        <begin position="93"/>
        <end position="116"/>
    </location>
</feature>
<organism evidence="2 3">
    <name type="scientific">Friedmanniomyces endolithicus</name>
    <dbReference type="NCBI Taxonomy" id="329885"/>
    <lineage>
        <taxon>Eukaryota</taxon>
        <taxon>Fungi</taxon>
        <taxon>Dikarya</taxon>
        <taxon>Ascomycota</taxon>
        <taxon>Pezizomycotina</taxon>
        <taxon>Dothideomycetes</taxon>
        <taxon>Dothideomycetidae</taxon>
        <taxon>Mycosphaerellales</taxon>
        <taxon>Teratosphaeriaceae</taxon>
        <taxon>Friedmanniomyces</taxon>
    </lineage>
</organism>
<evidence type="ECO:0000313" key="3">
    <source>
        <dbReference type="Proteomes" id="UP001175353"/>
    </source>
</evidence>
<dbReference type="InterPro" id="IPR021858">
    <property type="entry name" value="Fun_TF"/>
</dbReference>
<reference evidence="2" key="1">
    <citation type="submission" date="2023-06" db="EMBL/GenBank/DDBJ databases">
        <title>Black Yeasts Isolated from many extreme environments.</title>
        <authorList>
            <person name="Coleine C."/>
            <person name="Stajich J.E."/>
            <person name="Selbmann L."/>
        </authorList>
    </citation>
    <scope>NUCLEOTIDE SEQUENCE</scope>
    <source>
        <strain evidence="2">CCFEE 5200</strain>
    </source>
</reference>
<dbReference type="AlphaFoldDB" id="A0AAN6K0E6"/>
<feature type="region of interest" description="Disordered" evidence="1">
    <location>
        <begin position="87"/>
        <end position="118"/>
    </location>
</feature>
<sequence length="611" mass="66982">FDDATSTTQARYANVTTAGSAVWDPDAQRLSASGPSTSPWDNLAAFATLTSDEERERRAETQRPGTFAVVATPDSFSSLPEYASAMLAGGRRPSVQSTQGSVSSPTSSSGWQSTQPDPNTVVLERFEDGAPLTTTSYPVIVPPQRPDVHVPDAMRNLSIRTSPPLPNTTATYTRIPRSDDHLTAHFRQNIVRRLIQPQVPGQSQHRLVPGSTRDVFELEAARFRPLHHAVCALSALNLSYSGRVSLEEALQHYQDALSVASSPSTADDMLSDGAFLTHFLLFVNDICVPMDADHSGDVMWAQHLNHLRYIAVQRRNRRGREPYGYILWSICELDMYACLLGSGSCDFARTIIENNMLPSLEAQIPATATTGSYLQSEARIFPIIQRLNEGVVLGAIKVAQHAQQYRTTSSHHPSPGATARLQANVSRLQTDLLTHWSQAYPSAYLGPESPQAGFNLPPRVRYVFEHAYLLHQATLIYSRTSMFAAQRSIPVANQGDVHADTERRCIGILTLASSYMEAEPFMELRHAVFPVLMAGIATTQPDAKIQAMNIIKAMESPARGGIGQNTVRTRQLLAAVCEEQRRVVGAGGKIEQVDWLALARERGLSVVNCGL</sequence>
<dbReference type="Pfam" id="PF11951">
    <property type="entry name" value="Fungal_trans_2"/>
    <property type="match status" value="1"/>
</dbReference>
<evidence type="ECO:0000313" key="2">
    <source>
        <dbReference type="EMBL" id="KAK0952363.1"/>
    </source>
</evidence>
<gene>
    <name evidence="2" type="ORF">LTR91_024442</name>
</gene>
<protein>
    <submittedName>
        <fullName evidence="2">Uncharacterized protein</fullName>
    </submittedName>
</protein>
<dbReference type="EMBL" id="JAUJLE010000617">
    <property type="protein sequence ID" value="KAK0952363.1"/>
    <property type="molecule type" value="Genomic_DNA"/>
</dbReference>
<evidence type="ECO:0000256" key="1">
    <source>
        <dbReference type="SAM" id="MobiDB-lite"/>
    </source>
</evidence>
<keyword evidence="3" id="KW-1185">Reference proteome</keyword>
<name>A0AAN6K0E6_9PEZI</name>
<accession>A0AAN6K0E6</accession>
<dbReference type="Proteomes" id="UP001175353">
    <property type="component" value="Unassembled WGS sequence"/>
</dbReference>